<dbReference type="InterPro" id="IPR005754">
    <property type="entry name" value="Sortase"/>
</dbReference>
<keyword evidence="2" id="KW-0812">Transmembrane</keyword>
<evidence type="ECO:0000256" key="2">
    <source>
        <dbReference type="SAM" id="Phobius"/>
    </source>
</evidence>
<dbReference type="AlphaFoldDB" id="A0A829ZBH1"/>
<proteinExistence type="predicted"/>
<sequence length="220" mass="24989">MKKILKLTIILILIIVIGNVFVINVSTNESKNLIYTNAKKIILFSYIPIEGNAVKPAEETVIDVADIKDKGVAASNSTEIEHEQKNEEINYITIPSVCYSAEITVGSTQVDVDKYDICLMTEAFASFGEGKPILLGGHNTRSLKYLYKSRIGDVISINYEGNYYQYKVIYSNECTTDDYNLFDINNGKNVLEYRTRKEILQIYTCYGTNNRWFVKAVRIC</sequence>
<evidence type="ECO:0000313" key="3">
    <source>
        <dbReference type="EMBL" id="GFI41900.1"/>
    </source>
</evidence>
<dbReference type="Gene3D" id="2.40.260.10">
    <property type="entry name" value="Sortase"/>
    <property type="match status" value="1"/>
</dbReference>
<dbReference type="Proteomes" id="UP000490821">
    <property type="component" value="Unassembled WGS sequence"/>
</dbReference>
<protein>
    <recommendedName>
        <fullName evidence="5">Sortase family protein</fullName>
    </recommendedName>
</protein>
<evidence type="ECO:0000313" key="4">
    <source>
        <dbReference type="Proteomes" id="UP000490821"/>
    </source>
</evidence>
<keyword evidence="1" id="KW-0378">Hydrolase</keyword>
<dbReference type="EMBL" id="BLMI01000238">
    <property type="protein sequence ID" value="GFI41900.1"/>
    <property type="molecule type" value="Genomic_DNA"/>
</dbReference>
<evidence type="ECO:0008006" key="5">
    <source>
        <dbReference type="Google" id="ProtNLM"/>
    </source>
</evidence>
<organism evidence="3 4">
    <name type="scientific">Thomasclavelia cocleata</name>
    <dbReference type="NCBI Taxonomy" id="69824"/>
    <lineage>
        <taxon>Bacteria</taxon>
        <taxon>Bacillati</taxon>
        <taxon>Bacillota</taxon>
        <taxon>Erysipelotrichia</taxon>
        <taxon>Erysipelotrichales</taxon>
        <taxon>Coprobacillaceae</taxon>
        <taxon>Thomasclavelia</taxon>
    </lineage>
</organism>
<keyword evidence="2" id="KW-0472">Membrane</keyword>
<dbReference type="RefSeq" id="WP_172473079.1">
    <property type="nucleotide sequence ID" value="NZ_BLMI01000238.1"/>
</dbReference>
<dbReference type="SUPFAM" id="SSF63817">
    <property type="entry name" value="Sortase"/>
    <property type="match status" value="1"/>
</dbReference>
<feature type="transmembrane region" description="Helical" evidence="2">
    <location>
        <begin position="7"/>
        <end position="26"/>
    </location>
</feature>
<evidence type="ECO:0000256" key="1">
    <source>
        <dbReference type="ARBA" id="ARBA00022801"/>
    </source>
</evidence>
<keyword evidence="2" id="KW-1133">Transmembrane helix</keyword>
<dbReference type="InterPro" id="IPR023365">
    <property type="entry name" value="Sortase_dom-sf"/>
</dbReference>
<accession>A0A829ZBH1</accession>
<dbReference type="Pfam" id="PF04203">
    <property type="entry name" value="Sortase"/>
    <property type="match status" value="1"/>
</dbReference>
<comment type="caution">
    <text evidence="3">The sequence shown here is derived from an EMBL/GenBank/DDBJ whole genome shotgun (WGS) entry which is preliminary data.</text>
</comment>
<reference evidence="3 4" key="1">
    <citation type="journal article" date="2020" name="Microbiome">
        <title>Single-cell genomics of uncultured bacteria reveals dietary fiber responders in the mouse gut microbiota.</title>
        <authorList>
            <person name="Chijiiwa R."/>
            <person name="Hosokawa M."/>
            <person name="Kogawa M."/>
            <person name="Nishikawa Y."/>
            <person name="Ide K."/>
            <person name="Sakanashi C."/>
            <person name="Takahashi K."/>
            <person name="Takeyama H."/>
        </authorList>
    </citation>
    <scope>NUCLEOTIDE SEQUENCE [LARGE SCALE GENOMIC DNA]</scope>
    <source>
        <strain evidence="3">IMSAGC_017</strain>
    </source>
</reference>
<name>A0A829ZBH1_9FIRM</name>
<gene>
    <name evidence="3" type="ORF">IMSAGC017_01946</name>
</gene>
<dbReference type="GO" id="GO:0016787">
    <property type="term" value="F:hydrolase activity"/>
    <property type="evidence" value="ECO:0007669"/>
    <property type="project" value="UniProtKB-KW"/>
</dbReference>